<evidence type="ECO:0000313" key="2">
    <source>
        <dbReference type="Proteomes" id="UP001163324"/>
    </source>
</evidence>
<keyword evidence="2" id="KW-1185">Reference proteome</keyword>
<reference evidence="1" key="1">
    <citation type="submission" date="2022-10" db="EMBL/GenBank/DDBJ databases">
        <title>Complete Genome of Trichothecium roseum strain YXFP-22015, a Plant Pathogen Isolated from Citrus.</title>
        <authorList>
            <person name="Wang Y."/>
            <person name="Zhu L."/>
        </authorList>
    </citation>
    <scope>NUCLEOTIDE SEQUENCE</scope>
    <source>
        <strain evidence="1">YXFP-22015</strain>
    </source>
</reference>
<proteinExistence type="predicted"/>
<evidence type="ECO:0000313" key="1">
    <source>
        <dbReference type="EMBL" id="KAI9897228.1"/>
    </source>
</evidence>
<dbReference type="Proteomes" id="UP001163324">
    <property type="component" value="Chromosome 8"/>
</dbReference>
<gene>
    <name evidence="1" type="ORF">N3K66_008250</name>
</gene>
<organism evidence="1 2">
    <name type="scientific">Trichothecium roseum</name>
    <dbReference type="NCBI Taxonomy" id="47278"/>
    <lineage>
        <taxon>Eukaryota</taxon>
        <taxon>Fungi</taxon>
        <taxon>Dikarya</taxon>
        <taxon>Ascomycota</taxon>
        <taxon>Pezizomycotina</taxon>
        <taxon>Sordariomycetes</taxon>
        <taxon>Hypocreomycetidae</taxon>
        <taxon>Hypocreales</taxon>
        <taxon>Hypocreales incertae sedis</taxon>
        <taxon>Trichothecium</taxon>
    </lineage>
</organism>
<name>A0ACC0USZ1_9HYPO</name>
<accession>A0ACC0USZ1</accession>
<comment type="caution">
    <text evidence="1">The sequence shown here is derived from an EMBL/GenBank/DDBJ whole genome shotgun (WGS) entry which is preliminary data.</text>
</comment>
<protein>
    <submittedName>
        <fullName evidence="1">Uncharacterized protein</fullName>
    </submittedName>
</protein>
<sequence>MNGTEASGMPAGTKRPRYAATRQKTCHHCSAAKAKCDRGEGGCARCASRGLVCAYPSPQARQQQSFVDIAAAATADAGPVTAATAHDGRVGNGGGSDGGGGSNYGLEVLSGLAVSGGWISPSSSARRQPVQVPPRAMTTAAAADEPDQLDLRSCSALLSEELACPVNAEDVRNRWLHPYVPMPGQEAKAYPRNVTAFICRVLSSYAGVVRRGRFRRGGGGGGGGRGVVVVPPFIHPGQVCGRDDSGSGGGGDHLPLDTCLRLARALGDGVGEKEVGREDGEEGEEQEQEKGMRALREEMDGVYEWHREYDGVTMLSAFQAYLVYSLILFSQTYTSTSSLSSSSSSTTSSSSVSASSRALLRQAMMNLQDLASSSIRQGIVLLPRRHHHHQQPHHHHHHQHHRANQRPSWESWVVAETKRRALYTMYLFDSALSSLDDLPTFLGTELRGLPAPAGGSLWAAGSREAWRAAYNDVVADWGEEGEGEEREEGKEGEEGARYGVGDGGFLRIEELWPVPPGTTDAAAGMARRERRIGRWLENADEFGMMLYAVTCGTHGV</sequence>
<dbReference type="EMBL" id="CM047947">
    <property type="protein sequence ID" value="KAI9897228.1"/>
    <property type="molecule type" value="Genomic_DNA"/>
</dbReference>